<evidence type="ECO:0000256" key="5">
    <source>
        <dbReference type="SAM" id="MobiDB-lite"/>
    </source>
</evidence>
<reference evidence="6 7" key="1">
    <citation type="journal article" date="2021" name="Commun. Biol.">
        <title>The genome of Shorea leprosula (Dipterocarpaceae) highlights the ecological relevance of drought in aseasonal tropical rainforests.</title>
        <authorList>
            <person name="Ng K.K.S."/>
            <person name="Kobayashi M.J."/>
            <person name="Fawcett J.A."/>
            <person name="Hatakeyama M."/>
            <person name="Paape T."/>
            <person name="Ng C.H."/>
            <person name="Ang C.C."/>
            <person name="Tnah L.H."/>
            <person name="Lee C.T."/>
            <person name="Nishiyama T."/>
            <person name="Sese J."/>
            <person name="O'Brien M.J."/>
            <person name="Copetti D."/>
            <person name="Mohd Noor M.I."/>
            <person name="Ong R.C."/>
            <person name="Putra M."/>
            <person name="Sireger I.Z."/>
            <person name="Indrioko S."/>
            <person name="Kosugi Y."/>
            <person name="Izuno A."/>
            <person name="Isagi Y."/>
            <person name="Lee S.L."/>
            <person name="Shimizu K.K."/>
        </authorList>
    </citation>
    <scope>NUCLEOTIDE SEQUENCE [LARGE SCALE GENOMIC DNA]</scope>
    <source>
        <strain evidence="6">214</strain>
    </source>
</reference>
<gene>
    <name evidence="6" type="ORF">SLEP1_g39693</name>
</gene>
<organism evidence="6 7">
    <name type="scientific">Rubroshorea leprosula</name>
    <dbReference type="NCBI Taxonomy" id="152421"/>
    <lineage>
        <taxon>Eukaryota</taxon>
        <taxon>Viridiplantae</taxon>
        <taxon>Streptophyta</taxon>
        <taxon>Embryophyta</taxon>
        <taxon>Tracheophyta</taxon>
        <taxon>Spermatophyta</taxon>
        <taxon>Magnoliopsida</taxon>
        <taxon>eudicotyledons</taxon>
        <taxon>Gunneridae</taxon>
        <taxon>Pentapetalae</taxon>
        <taxon>rosids</taxon>
        <taxon>malvids</taxon>
        <taxon>Malvales</taxon>
        <taxon>Dipterocarpaceae</taxon>
        <taxon>Rubroshorea</taxon>
    </lineage>
</organism>
<feature type="compositionally biased region" description="Basic and acidic residues" evidence="5">
    <location>
        <begin position="135"/>
        <end position="149"/>
    </location>
</feature>
<proteinExistence type="inferred from homology"/>
<name>A0AAV5L1S9_9ROSI</name>
<evidence type="ECO:0000313" key="6">
    <source>
        <dbReference type="EMBL" id="GKV30926.1"/>
    </source>
</evidence>
<dbReference type="InterPro" id="IPR019186">
    <property type="entry name" value="Nucleolar_protein_12"/>
</dbReference>
<comment type="caution">
    <text evidence="6">The sequence shown here is derived from an EMBL/GenBank/DDBJ whole genome shotgun (WGS) entry which is preliminary data.</text>
</comment>
<feature type="compositionally biased region" description="Acidic residues" evidence="5">
    <location>
        <begin position="96"/>
        <end position="110"/>
    </location>
</feature>
<feature type="compositionally biased region" description="Polar residues" evidence="5">
    <location>
        <begin position="117"/>
        <end position="134"/>
    </location>
</feature>
<protein>
    <recommendedName>
        <fullName evidence="8">Ribosomal RNA-processing protein 17</fullName>
    </recommendedName>
</protein>
<dbReference type="AlphaFoldDB" id="A0AAV5L1S9"/>
<keyword evidence="4" id="KW-0539">Nucleus</keyword>
<keyword evidence="3" id="KW-0175">Coiled coil</keyword>
<evidence type="ECO:0000256" key="2">
    <source>
        <dbReference type="ARBA" id="ARBA00007175"/>
    </source>
</evidence>
<accession>A0AAV5L1S9</accession>
<evidence type="ECO:0000313" key="7">
    <source>
        <dbReference type="Proteomes" id="UP001054252"/>
    </source>
</evidence>
<dbReference type="EMBL" id="BPVZ01000089">
    <property type="protein sequence ID" value="GKV30926.1"/>
    <property type="molecule type" value="Genomic_DNA"/>
</dbReference>
<comment type="subcellular location">
    <subcellularLocation>
        <location evidence="1">Nucleus</location>
        <location evidence="1">Nucleolus</location>
    </subcellularLocation>
</comment>
<dbReference type="GO" id="GO:0019843">
    <property type="term" value="F:rRNA binding"/>
    <property type="evidence" value="ECO:0007669"/>
    <property type="project" value="TreeGrafter"/>
</dbReference>
<dbReference type="PANTHER" id="PTHR14577">
    <property type="entry name" value="NUCLEOLAR PROTEIN 12"/>
    <property type="match status" value="1"/>
</dbReference>
<evidence type="ECO:0000256" key="4">
    <source>
        <dbReference type="ARBA" id="ARBA00023242"/>
    </source>
</evidence>
<feature type="compositionally biased region" description="Basic residues" evidence="5">
    <location>
        <begin position="47"/>
        <end position="58"/>
    </location>
</feature>
<feature type="region of interest" description="Disordered" evidence="5">
    <location>
        <begin position="1"/>
        <end position="21"/>
    </location>
</feature>
<evidence type="ECO:0000256" key="1">
    <source>
        <dbReference type="ARBA" id="ARBA00004604"/>
    </source>
</evidence>
<evidence type="ECO:0000256" key="3">
    <source>
        <dbReference type="ARBA" id="ARBA00023054"/>
    </source>
</evidence>
<dbReference type="GO" id="GO:0005730">
    <property type="term" value="C:nucleolus"/>
    <property type="evidence" value="ECO:0007669"/>
    <property type="project" value="UniProtKB-SubCell"/>
</dbReference>
<sequence>MKEEFEEEAPPQLPKVRGRHIKKRALKNKALAVSFNEKDLRDYVTGFHKRKKKRRKEAQRKQDEALRRKRIEERKKRKLERELALYGGAPPSTGSEPDESDGVVEEENEGEAFASVADTTTYDNGNVTVTVTTREISREEGTFAGEKRHSNMSKLAEASRKHSRPVSKSFKKVAKHKTQPKPLKKRDKKKGKKKNRKTH</sequence>
<dbReference type="Proteomes" id="UP001054252">
    <property type="component" value="Unassembled WGS sequence"/>
</dbReference>
<evidence type="ECO:0008006" key="8">
    <source>
        <dbReference type="Google" id="ProtNLM"/>
    </source>
</evidence>
<comment type="similarity">
    <text evidence="2">Belongs to the RRP17 family.</text>
</comment>
<feature type="region of interest" description="Disordered" evidence="5">
    <location>
        <begin position="46"/>
        <end position="199"/>
    </location>
</feature>
<dbReference type="PANTHER" id="PTHR14577:SF0">
    <property type="entry name" value="NUCLEOLAR PROTEIN 12"/>
    <property type="match status" value="1"/>
</dbReference>
<keyword evidence="7" id="KW-1185">Reference proteome</keyword>
<feature type="compositionally biased region" description="Basic and acidic residues" evidence="5">
    <location>
        <begin position="59"/>
        <end position="83"/>
    </location>
</feature>
<feature type="compositionally biased region" description="Basic residues" evidence="5">
    <location>
        <begin position="161"/>
        <end position="199"/>
    </location>
</feature>
<dbReference type="Pfam" id="PF09805">
    <property type="entry name" value="Nop25"/>
    <property type="match status" value="1"/>
</dbReference>